<dbReference type="Proteomes" id="UP001283341">
    <property type="component" value="Unassembled WGS sequence"/>
</dbReference>
<evidence type="ECO:0000256" key="1">
    <source>
        <dbReference type="SAM" id="MobiDB-lite"/>
    </source>
</evidence>
<reference evidence="2" key="2">
    <citation type="submission" date="2023-06" db="EMBL/GenBank/DDBJ databases">
        <authorList>
            <consortium name="Lawrence Berkeley National Laboratory"/>
            <person name="Haridas S."/>
            <person name="Hensen N."/>
            <person name="Bonometti L."/>
            <person name="Westerberg I."/>
            <person name="Brannstrom I.O."/>
            <person name="Guillou S."/>
            <person name="Cros-Aarteil S."/>
            <person name="Calhoun S."/>
            <person name="Kuo A."/>
            <person name="Mondo S."/>
            <person name="Pangilinan J."/>
            <person name="Riley R."/>
            <person name="Labutti K."/>
            <person name="Andreopoulos B."/>
            <person name="Lipzen A."/>
            <person name="Chen C."/>
            <person name="Yanf M."/>
            <person name="Daum C."/>
            <person name="Ng V."/>
            <person name="Clum A."/>
            <person name="Steindorff A."/>
            <person name="Ohm R."/>
            <person name="Martin F."/>
            <person name="Silar P."/>
            <person name="Natvig D."/>
            <person name="Lalanne C."/>
            <person name="Gautier V."/>
            <person name="Ament-Velasquez S.L."/>
            <person name="Kruys A."/>
            <person name="Hutchinson M.I."/>
            <person name="Powell A.J."/>
            <person name="Barry K."/>
            <person name="Miller A.N."/>
            <person name="Grigoriev I.V."/>
            <person name="Debuchy R."/>
            <person name="Gladieux P."/>
            <person name="Thoren M.H."/>
            <person name="Johannesson H."/>
        </authorList>
    </citation>
    <scope>NUCLEOTIDE SEQUENCE</scope>
    <source>
        <strain evidence="2">CBS 118394</strain>
    </source>
</reference>
<feature type="compositionally biased region" description="Basic and acidic residues" evidence="1">
    <location>
        <begin position="32"/>
        <end position="41"/>
    </location>
</feature>
<accession>A0AAE0HT46</accession>
<feature type="compositionally biased region" description="Polar residues" evidence="1">
    <location>
        <begin position="22"/>
        <end position="31"/>
    </location>
</feature>
<name>A0AAE0HT46_9PEZI</name>
<feature type="region of interest" description="Disordered" evidence="1">
    <location>
        <begin position="1"/>
        <end position="50"/>
    </location>
</feature>
<evidence type="ECO:0000313" key="2">
    <source>
        <dbReference type="EMBL" id="KAK3312132.1"/>
    </source>
</evidence>
<protein>
    <submittedName>
        <fullName evidence="2">Uncharacterized protein</fullName>
    </submittedName>
</protein>
<keyword evidence="3" id="KW-1185">Reference proteome</keyword>
<organism evidence="2 3">
    <name type="scientific">Apodospora peruviana</name>
    <dbReference type="NCBI Taxonomy" id="516989"/>
    <lineage>
        <taxon>Eukaryota</taxon>
        <taxon>Fungi</taxon>
        <taxon>Dikarya</taxon>
        <taxon>Ascomycota</taxon>
        <taxon>Pezizomycotina</taxon>
        <taxon>Sordariomycetes</taxon>
        <taxon>Sordariomycetidae</taxon>
        <taxon>Sordariales</taxon>
        <taxon>Lasiosphaeriaceae</taxon>
        <taxon>Apodospora</taxon>
    </lineage>
</organism>
<evidence type="ECO:0000313" key="3">
    <source>
        <dbReference type="Proteomes" id="UP001283341"/>
    </source>
</evidence>
<comment type="caution">
    <text evidence="2">The sequence shown here is derived from an EMBL/GenBank/DDBJ whole genome shotgun (WGS) entry which is preliminary data.</text>
</comment>
<proteinExistence type="predicted"/>
<dbReference type="AlphaFoldDB" id="A0AAE0HT46"/>
<dbReference type="EMBL" id="JAUEDM010000009">
    <property type="protein sequence ID" value="KAK3312132.1"/>
    <property type="molecule type" value="Genomic_DNA"/>
</dbReference>
<reference evidence="2" key="1">
    <citation type="journal article" date="2023" name="Mol. Phylogenet. Evol.">
        <title>Genome-scale phylogeny and comparative genomics of the fungal order Sordariales.</title>
        <authorList>
            <person name="Hensen N."/>
            <person name="Bonometti L."/>
            <person name="Westerberg I."/>
            <person name="Brannstrom I.O."/>
            <person name="Guillou S."/>
            <person name="Cros-Aarteil S."/>
            <person name="Calhoun S."/>
            <person name="Haridas S."/>
            <person name="Kuo A."/>
            <person name="Mondo S."/>
            <person name="Pangilinan J."/>
            <person name="Riley R."/>
            <person name="LaButti K."/>
            <person name="Andreopoulos B."/>
            <person name="Lipzen A."/>
            <person name="Chen C."/>
            <person name="Yan M."/>
            <person name="Daum C."/>
            <person name="Ng V."/>
            <person name="Clum A."/>
            <person name="Steindorff A."/>
            <person name="Ohm R.A."/>
            <person name="Martin F."/>
            <person name="Silar P."/>
            <person name="Natvig D.O."/>
            <person name="Lalanne C."/>
            <person name="Gautier V."/>
            <person name="Ament-Velasquez S.L."/>
            <person name="Kruys A."/>
            <person name="Hutchinson M.I."/>
            <person name="Powell A.J."/>
            <person name="Barry K."/>
            <person name="Miller A.N."/>
            <person name="Grigoriev I.V."/>
            <person name="Debuchy R."/>
            <person name="Gladieux P."/>
            <person name="Hiltunen Thoren M."/>
            <person name="Johannesson H."/>
        </authorList>
    </citation>
    <scope>NUCLEOTIDE SEQUENCE</scope>
    <source>
        <strain evidence="2">CBS 118394</strain>
    </source>
</reference>
<sequence>MHNNRNGQILVRSRQMGEMTPPVSNSANPKSEGSRRLKDKGGCTPSFLLKSGSTARTHQFENHIQNQPPFALSNTVTQYTSSLPSKSQRRYVREHGLGLGASALLGVPIQTASGRRDAIQCDKTHFKTEWNRRLDDYLKYLRDHIKDTVATENMKKKMHLELEAIIKLAKSRMGTAISFLPEDGINPYHLSENYCWSEKDAMYHLDVELARFLDRFNVARKLKKWELLYRLHQHQKKQ</sequence>
<gene>
    <name evidence="2" type="ORF">B0H66DRAFT_538427</name>
</gene>